<keyword evidence="2" id="KW-0472">Membrane</keyword>
<dbReference type="OrthoDB" id="5108077at2"/>
<dbReference type="EMBL" id="RCUY01000002">
    <property type="protein sequence ID" value="RLP83891.1"/>
    <property type="molecule type" value="Genomic_DNA"/>
</dbReference>
<evidence type="ECO:0000313" key="4">
    <source>
        <dbReference type="Proteomes" id="UP000269438"/>
    </source>
</evidence>
<keyword evidence="2" id="KW-0812">Transmembrane</keyword>
<evidence type="ECO:0000313" key="3">
    <source>
        <dbReference type="EMBL" id="RLP83891.1"/>
    </source>
</evidence>
<feature type="compositionally biased region" description="Pro residues" evidence="1">
    <location>
        <begin position="102"/>
        <end position="112"/>
    </location>
</feature>
<evidence type="ECO:0008006" key="5">
    <source>
        <dbReference type="Google" id="ProtNLM"/>
    </source>
</evidence>
<accession>A0A3L7AWG5</accession>
<sequence length="275" mass="28108">MSDLPPYPPRPQGPDSAGITSEPIGETPDPLVTGGIPALPLTVPPTPAPRRARGPRWVLGIIASILVLIAMIAGVIAIDNGALNLSAPSSTSGSANERPRPEVVPGPVPVVTPAPSDVPSATPSTSPVAEGLPADCDALYSDAFKAALAADGAPNTAAGLAYRPTTDSLLEPLLATPGSLRCSWGDPASRGLLTTIASIGKTSAANVVTRLESLGAKCYAEFSGTRCVRSMTGTGGPRGESHLLRNGIWISTYWTSFSPDGYTAELAKHVFPAGR</sequence>
<proteinExistence type="predicted"/>
<keyword evidence="4" id="KW-1185">Reference proteome</keyword>
<organism evidence="3 4">
    <name type="scientific">Mycetocola lacteus</name>
    <dbReference type="NCBI Taxonomy" id="76637"/>
    <lineage>
        <taxon>Bacteria</taxon>
        <taxon>Bacillati</taxon>
        <taxon>Actinomycetota</taxon>
        <taxon>Actinomycetes</taxon>
        <taxon>Micrococcales</taxon>
        <taxon>Microbacteriaceae</taxon>
        <taxon>Mycetocola</taxon>
    </lineage>
</organism>
<evidence type="ECO:0000256" key="1">
    <source>
        <dbReference type="SAM" id="MobiDB-lite"/>
    </source>
</evidence>
<dbReference type="Proteomes" id="UP000269438">
    <property type="component" value="Unassembled WGS sequence"/>
</dbReference>
<reference evidence="3 4" key="1">
    <citation type="submission" date="2018-10" db="EMBL/GenBank/DDBJ databases">
        <authorList>
            <person name="Li J."/>
        </authorList>
    </citation>
    <scope>NUCLEOTIDE SEQUENCE [LARGE SCALE GENOMIC DNA]</scope>
    <source>
        <strain evidence="3 4">JCM 11654</strain>
    </source>
</reference>
<feature type="region of interest" description="Disordered" evidence="1">
    <location>
        <begin position="87"/>
        <end position="128"/>
    </location>
</feature>
<feature type="region of interest" description="Disordered" evidence="1">
    <location>
        <begin position="1"/>
        <end position="51"/>
    </location>
</feature>
<keyword evidence="2" id="KW-1133">Transmembrane helix</keyword>
<gene>
    <name evidence="3" type="ORF">D9V34_03535</name>
</gene>
<feature type="compositionally biased region" description="Pro residues" evidence="1">
    <location>
        <begin position="1"/>
        <end position="12"/>
    </location>
</feature>
<name>A0A3L7AWG5_9MICO</name>
<dbReference type="RefSeq" id="WP_121687518.1">
    <property type="nucleotide sequence ID" value="NZ_RCUY01000002.1"/>
</dbReference>
<protein>
    <recommendedName>
        <fullName evidence="5">DUF3558 domain-containing protein</fullName>
    </recommendedName>
</protein>
<evidence type="ECO:0000256" key="2">
    <source>
        <dbReference type="SAM" id="Phobius"/>
    </source>
</evidence>
<comment type="caution">
    <text evidence="3">The sequence shown here is derived from an EMBL/GenBank/DDBJ whole genome shotgun (WGS) entry which is preliminary data.</text>
</comment>
<feature type="transmembrane region" description="Helical" evidence="2">
    <location>
        <begin position="57"/>
        <end position="78"/>
    </location>
</feature>
<dbReference type="AlphaFoldDB" id="A0A3L7AWG5"/>